<evidence type="ECO:0000313" key="2">
    <source>
        <dbReference type="Proteomes" id="UP001200022"/>
    </source>
</evidence>
<organism evidence="1 2">
    <name type="scientific">Flaviramulus multivorans</name>
    <dbReference type="NCBI Taxonomy" id="1304750"/>
    <lineage>
        <taxon>Bacteria</taxon>
        <taxon>Pseudomonadati</taxon>
        <taxon>Bacteroidota</taxon>
        <taxon>Flavobacteriia</taxon>
        <taxon>Flavobacteriales</taxon>
        <taxon>Flavobacteriaceae</taxon>
        <taxon>Flaviramulus</taxon>
    </lineage>
</organism>
<gene>
    <name evidence="1" type="ORF">L3X39_07140</name>
</gene>
<accession>A0ABS9IJ38</accession>
<protein>
    <submittedName>
        <fullName evidence="1">Uncharacterized protein</fullName>
    </submittedName>
</protein>
<dbReference type="EMBL" id="JAKKDV010000002">
    <property type="protein sequence ID" value="MCF7560407.1"/>
    <property type="molecule type" value="Genomic_DNA"/>
</dbReference>
<evidence type="ECO:0000313" key="1">
    <source>
        <dbReference type="EMBL" id="MCF7560407.1"/>
    </source>
</evidence>
<reference evidence="1 2" key="1">
    <citation type="submission" date="2022-01" db="EMBL/GenBank/DDBJ databases">
        <title>Draft genome sequence of Sabulilitoribacter multivorans KCTC 32326.</title>
        <authorList>
            <person name="Oh J.-S."/>
        </authorList>
    </citation>
    <scope>NUCLEOTIDE SEQUENCE [LARGE SCALE GENOMIC DNA]</scope>
    <source>
        <strain evidence="1 2">M-M16</strain>
    </source>
</reference>
<keyword evidence="2" id="KW-1185">Reference proteome</keyword>
<dbReference type="Proteomes" id="UP001200022">
    <property type="component" value="Unassembled WGS sequence"/>
</dbReference>
<sequence length="73" mass="7896">MSCNPNTFIMKTKSFITGLITIGLIASLSAFKVDICHNVDNNPHVINVSLPAAAMHLIKHEGDRLGSCVVYGR</sequence>
<name>A0ABS9IJ38_9FLAO</name>
<proteinExistence type="predicted"/>
<comment type="caution">
    <text evidence="1">The sequence shown here is derived from an EMBL/GenBank/DDBJ whole genome shotgun (WGS) entry which is preliminary data.</text>
</comment>
<dbReference type="RefSeq" id="WP_237231084.1">
    <property type="nucleotide sequence ID" value="NZ_JAKKDV010000002.1"/>
</dbReference>